<evidence type="ECO:0000256" key="1">
    <source>
        <dbReference type="SAM" id="MobiDB-lite"/>
    </source>
</evidence>
<feature type="compositionally biased region" description="Basic and acidic residues" evidence="1">
    <location>
        <begin position="265"/>
        <end position="274"/>
    </location>
</feature>
<organism evidence="3 4">
    <name type="scientific">Megasphaera hexanoica</name>
    <dbReference type="NCBI Taxonomy" id="1675036"/>
    <lineage>
        <taxon>Bacteria</taxon>
        <taxon>Bacillati</taxon>
        <taxon>Bacillota</taxon>
        <taxon>Negativicutes</taxon>
        <taxon>Veillonellales</taxon>
        <taxon>Veillonellaceae</taxon>
        <taxon>Megasphaera</taxon>
    </lineage>
</organism>
<feature type="region of interest" description="Disordered" evidence="1">
    <location>
        <begin position="245"/>
        <end position="274"/>
    </location>
</feature>
<dbReference type="AlphaFoldDB" id="A0A848C0M1"/>
<dbReference type="RefSeq" id="WP_170087828.1">
    <property type="nucleotide sequence ID" value="NZ_JABAFG010000015.1"/>
</dbReference>
<feature type="compositionally biased region" description="Basic and acidic residues" evidence="1">
    <location>
        <begin position="245"/>
        <end position="254"/>
    </location>
</feature>
<evidence type="ECO:0000259" key="2">
    <source>
        <dbReference type="Pfam" id="PF23343"/>
    </source>
</evidence>
<dbReference type="InterPro" id="IPR056906">
    <property type="entry name" value="ORF2/G2P_dom"/>
</dbReference>
<proteinExistence type="predicted"/>
<name>A0A848C0M1_9FIRM</name>
<sequence length="274" mass="32852">MYVQETVQAGPVIEIKKYHTSRYRTPAMPRSQNHDRTSAEQWKVNEKNSIRQLRLLILENFQEEDIRIDLTYAGDEPSEEEATHRFNNFLKTLRRHYQRAGHELKWIATTECKGHRIHHHLLVNNIGWSRKAYKDLWKWGDIPYRAFRYYDGKPADAERVANYLVKETRETFCQKEHCQRSRYRASRNLRKPKVVKEIIQSKTWREPKPKKGYYIEKPVQYGYTAYGFPYMFYRMIREEDHGVSDQEDAGEIRGHCGRKRKHAANRQDRLHAPG</sequence>
<protein>
    <recommendedName>
        <fullName evidence="2">Replication-associated protein ORF2/G2P domain-containing protein</fullName>
    </recommendedName>
</protein>
<evidence type="ECO:0000313" key="3">
    <source>
        <dbReference type="EMBL" id="NME28859.1"/>
    </source>
</evidence>
<accession>A0A848C0M1</accession>
<dbReference type="Proteomes" id="UP000591071">
    <property type="component" value="Unassembled WGS sequence"/>
</dbReference>
<dbReference type="Pfam" id="PF23343">
    <property type="entry name" value="REP_ORF2-G2P"/>
    <property type="match status" value="1"/>
</dbReference>
<feature type="domain" description="Replication-associated protein ORF2/G2P" evidence="2">
    <location>
        <begin position="70"/>
        <end position="167"/>
    </location>
</feature>
<reference evidence="3 4" key="1">
    <citation type="submission" date="2020-04" db="EMBL/GenBank/DDBJ databases">
        <authorList>
            <person name="Hitch T.C.A."/>
            <person name="Wylensek D."/>
            <person name="Clavel T."/>
        </authorList>
    </citation>
    <scope>NUCLEOTIDE SEQUENCE [LARGE SCALE GENOMIC DNA]</scope>
    <source>
        <strain evidence="3 4">Oil-RF-744-FAT-WT-6-1</strain>
    </source>
</reference>
<comment type="caution">
    <text evidence="3">The sequence shown here is derived from an EMBL/GenBank/DDBJ whole genome shotgun (WGS) entry which is preliminary data.</text>
</comment>
<gene>
    <name evidence="3" type="ORF">HF872_09540</name>
</gene>
<feature type="compositionally biased region" description="Basic residues" evidence="1">
    <location>
        <begin position="255"/>
        <end position="264"/>
    </location>
</feature>
<evidence type="ECO:0000313" key="4">
    <source>
        <dbReference type="Proteomes" id="UP000591071"/>
    </source>
</evidence>
<dbReference type="EMBL" id="JABAFG010000015">
    <property type="protein sequence ID" value="NME28859.1"/>
    <property type="molecule type" value="Genomic_DNA"/>
</dbReference>